<feature type="non-terminal residue" evidence="1">
    <location>
        <position position="1"/>
    </location>
</feature>
<evidence type="ECO:0000313" key="2">
    <source>
        <dbReference type="Proteomes" id="UP001523528"/>
    </source>
</evidence>
<proteinExistence type="predicted"/>
<organism evidence="1 2">
    <name type="scientific">Acetobacter lambici</name>
    <dbReference type="NCBI Taxonomy" id="1332824"/>
    <lineage>
        <taxon>Bacteria</taxon>
        <taxon>Pseudomonadati</taxon>
        <taxon>Pseudomonadota</taxon>
        <taxon>Alphaproteobacteria</taxon>
        <taxon>Acetobacterales</taxon>
        <taxon>Acetobacteraceae</taxon>
        <taxon>Acetobacter</taxon>
    </lineage>
</organism>
<accession>A0ABT1F735</accession>
<evidence type="ECO:0000313" key="1">
    <source>
        <dbReference type="EMBL" id="MCP1260079.1"/>
    </source>
</evidence>
<reference evidence="1 2" key="1">
    <citation type="submission" date="2022-06" db="EMBL/GenBank/DDBJ databases">
        <title>Acetobacer genomes from food samples.</title>
        <authorList>
            <person name="Sombolestani A."/>
        </authorList>
    </citation>
    <scope>NUCLEOTIDE SEQUENCE [LARGE SCALE GENOMIC DNA]</scope>
    <source>
        <strain evidence="1 2">R-83285</strain>
    </source>
</reference>
<name>A0ABT1F735_9PROT</name>
<evidence type="ECO:0008006" key="3">
    <source>
        <dbReference type="Google" id="ProtNLM"/>
    </source>
</evidence>
<gene>
    <name evidence="1" type="ORF">NKW50_16065</name>
</gene>
<dbReference type="Proteomes" id="UP001523528">
    <property type="component" value="Unassembled WGS sequence"/>
</dbReference>
<keyword evidence="2" id="KW-1185">Reference proteome</keyword>
<comment type="caution">
    <text evidence="1">The sequence shown here is derived from an EMBL/GenBank/DDBJ whole genome shotgun (WGS) entry which is preliminary data.</text>
</comment>
<sequence>RQLQNGRGTTSCDARNNACHAGTRRGSLSHALRAFLPLGKVIQSPMTDIRKYPSSSTLTDILCHAWADQTISSFLPRLTNET</sequence>
<dbReference type="EMBL" id="JAMYZZ010000085">
    <property type="protein sequence ID" value="MCP1260079.1"/>
    <property type="molecule type" value="Genomic_DNA"/>
</dbReference>
<dbReference type="RefSeq" id="WP_253544536.1">
    <property type="nucleotide sequence ID" value="NZ_JAMYZZ010000085.1"/>
</dbReference>
<protein>
    <recommendedName>
        <fullName evidence="3">Transposase</fullName>
    </recommendedName>
</protein>